<gene>
    <name evidence="2" type="ORF">HT102_03335</name>
</gene>
<protein>
    <submittedName>
        <fullName evidence="2">Uncharacterized protein</fullName>
    </submittedName>
</protein>
<proteinExistence type="predicted"/>
<sequence length="55" mass="6228">MNTAALDARLARAAATLAQLTERITLAQADFSRLDQRLTQLHRCHPSRQLWRGGR</sequence>
<dbReference type="EMBL" id="JACYWE010000001">
    <property type="protein sequence ID" value="MBD8505524.1"/>
    <property type="molecule type" value="Genomic_DNA"/>
</dbReference>
<accession>A0A927JA87</accession>
<evidence type="ECO:0000313" key="3">
    <source>
        <dbReference type="Proteomes" id="UP000642993"/>
    </source>
</evidence>
<keyword evidence="3" id="KW-1185">Reference proteome</keyword>
<evidence type="ECO:0000256" key="1">
    <source>
        <dbReference type="SAM" id="Coils"/>
    </source>
</evidence>
<name>A0A927JA87_9ACTN</name>
<feature type="coiled-coil region" evidence="1">
    <location>
        <begin position="10"/>
        <end position="37"/>
    </location>
</feature>
<dbReference type="RefSeq" id="WP_192037948.1">
    <property type="nucleotide sequence ID" value="NZ_JACYWE010000001.1"/>
</dbReference>
<organism evidence="2 3">
    <name type="scientific">Lolliginicoccus lacisalsi</name>
    <dbReference type="NCBI Taxonomy" id="2742202"/>
    <lineage>
        <taxon>Bacteria</taxon>
        <taxon>Bacillati</taxon>
        <taxon>Actinomycetota</taxon>
        <taxon>Actinomycetes</taxon>
        <taxon>Mycobacteriales</taxon>
        <taxon>Hoyosellaceae</taxon>
        <taxon>Lolliginicoccus</taxon>
    </lineage>
</organism>
<evidence type="ECO:0000313" key="2">
    <source>
        <dbReference type="EMBL" id="MBD8505524.1"/>
    </source>
</evidence>
<dbReference type="AlphaFoldDB" id="A0A927JA87"/>
<keyword evidence="1" id="KW-0175">Coiled coil</keyword>
<comment type="caution">
    <text evidence="2">The sequence shown here is derived from an EMBL/GenBank/DDBJ whole genome shotgun (WGS) entry which is preliminary data.</text>
</comment>
<reference evidence="2" key="1">
    <citation type="submission" date="2020-09" db="EMBL/GenBank/DDBJ databases">
        <title>Hoyosella lacisalsi sp. nov., a halotolerant actinobacterium isolated from soil of Lake Gudzhirganskoe.</title>
        <authorList>
            <person name="Yang Q."/>
            <person name="Guo P.Y."/>
            <person name="Liu S.W."/>
            <person name="Li F.N."/>
            <person name="Sun C.H."/>
        </authorList>
    </citation>
    <scope>NUCLEOTIDE SEQUENCE</scope>
    <source>
        <strain evidence="2">G463</strain>
    </source>
</reference>
<dbReference type="Proteomes" id="UP000642993">
    <property type="component" value="Unassembled WGS sequence"/>
</dbReference>